<dbReference type="Gramene" id="KJB30300">
    <property type="protein sequence ID" value="KJB30300"/>
    <property type="gene ID" value="B456_005G136400"/>
</dbReference>
<dbReference type="Gramene" id="KJB30301">
    <property type="protein sequence ID" value="KJB30301"/>
    <property type="gene ID" value="B456_005G136400"/>
</dbReference>
<evidence type="ECO:0000313" key="1">
    <source>
        <dbReference type="EMBL" id="KJB30300.1"/>
    </source>
</evidence>
<dbReference type="Gramene" id="KJB30302">
    <property type="protein sequence ID" value="KJB30302"/>
    <property type="gene ID" value="B456_005G136400"/>
</dbReference>
<dbReference type="OMA" id="TLDDQMT"/>
<keyword evidence="2" id="KW-1185">Reference proteome</keyword>
<dbReference type="Proteomes" id="UP000032304">
    <property type="component" value="Chromosome 5"/>
</dbReference>
<dbReference type="AlphaFoldDB" id="A0A0D2SGG9"/>
<gene>
    <name evidence="1" type="ORF">B456_005G136400</name>
</gene>
<evidence type="ECO:0000313" key="2">
    <source>
        <dbReference type="Proteomes" id="UP000032304"/>
    </source>
</evidence>
<sequence length="96" mass="10678">MITFVNLRTNPNLTASRHVRASPAKADPTLSCTTALDAITTPSLFRATSPVPDLYSSMTKAVSKFTLIKIGRRRILDDFITLDDQMTQTEQQTILH</sequence>
<dbReference type="EMBL" id="CM001744">
    <property type="protein sequence ID" value="KJB30301.1"/>
    <property type="molecule type" value="Genomic_DNA"/>
</dbReference>
<dbReference type="EMBL" id="CM001744">
    <property type="protein sequence ID" value="KJB30300.1"/>
    <property type="molecule type" value="Genomic_DNA"/>
</dbReference>
<organism evidence="1 2">
    <name type="scientific">Gossypium raimondii</name>
    <name type="common">Peruvian cotton</name>
    <name type="synonym">Gossypium klotzschianum subsp. raimondii</name>
    <dbReference type="NCBI Taxonomy" id="29730"/>
    <lineage>
        <taxon>Eukaryota</taxon>
        <taxon>Viridiplantae</taxon>
        <taxon>Streptophyta</taxon>
        <taxon>Embryophyta</taxon>
        <taxon>Tracheophyta</taxon>
        <taxon>Spermatophyta</taxon>
        <taxon>Magnoliopsida</taxon>
        <taxon>eudicotyledons</taxon>
        <taxon>Gunneridae</taxon>
        <taxon>Pentapetalae</taxon>
        <taxon>rosids</taxon>
        <taxon>malvids</taxon>
        <taxon>Malvales</taxon>
        <taxon>Malvaceae</taxon>
        <taxon>Malvoideae</taxon>
        <taxon>Gossypium</taxon>
    </lineage>
</organism>
<proteinExistence type="predicted"/>
<protein>
    <submittedName>
        <fullName evidence="1">Uncharacterized protein</fullName>
    </submittedName>
</protein>
<dbReference type="EMBL" id="CM001744">
    <property type="protein sequence ID" value="KJB30302.1"/>
    <property type="molecule type" value="Genomic_DNA"/>
</dbReference>
<name>A0A0D2SGG9_GOSRA</name>
<accession>A0A0D2SGG9</accession>
<reference evidence="1 2" key="1">
    <citation type="journal article" date="2012" name="Nature">
        <title>Repeated polyploidization of Gossypium genomes and the evolution of spinnable cotton fibres.</title>
        <authorList>
            <person name="Paterson A.H."/>
            <person name="Wendel J.F."/>
            <person name="Gundlach H."/>
            <person name="Guo H."/>
            <person name="Jenkins J."/>
            <person name="Jin D."/>
            <person name="Llewellyn D."/>
            <person name="Showmaker K.C."/>
            <person name="Shu S."/>
            <person name="Udall J."/>
            <person name="Yoo M.J."/>
            <person name="Byers R."/>
            <person name="Chen W."/>
            <person name="Doron-Faigenboim A."/>
            <person name="Duke M.V."/>
            <person name="Gong L."/>
            <person name="Grimwood J."/>
            <person name="Grover C."/>
            <person name="Grupp K."/>
            <person name="Hu G."/>
            <person name="Lee T.H."/>
            <person name="Li J."/>
            <person name="Lin L."/>
            <person name="Liu T."/>
            <person name="Marler B.S."/>
            <person name="Page J.T."/>
            <person name="Roberts A.W."/>
            <person name="Romanel E."/>
            <person name="Sanders W.S."/>
            <person name="Szadkowski E."/>
            <person name="Tan X."/>
            <person name="Tang H."/>
            <person name="Xu C."/>
            <person name="Wang J."/>
            <person name="Wang Z."/>
            <person name="Zhang D."/>
            <person name="Zhang L."/>
            <person name="Ashrafi H."/>
            <person name="Bedon F."/>
            <person name="Bowers J.E."/>
            <person name="Brubaker C.L."/>
            <person name="Chee P.W."/>
            <person name="Das S."/>
            <person name="Gingle A.R."/>
            <person name="Haigler C.H."/>
            <person name="Harker D."/>
            <person name="Hoffmann L.V."/>
            <person name="Hovav R."/>
            <person name="Jones D.C."/>
            <person name="Lemke C."/>
            <person name="Mansoor S."/>
            <person name="ur Rahman M."/>
            <person name="Rainville L.N."/>
            <person name="Rambani A."/>
            <person name="Reddy U.K."/>
            <person name="Rong J.K."/>
            <person name="Saranga Y."/>
            <person name="Scheffler B.E."/>
            <person name="Scheffler J.A."/>
            <person name="Stelly D.M."/>
            <person name="Triplett B.A."/>
            <person name="Van Deynze A."/>
            <person name="Vaslin M.F."/>
            <person name="Waghmare V.N."/>
            <person name="Walford S.A."/>
            <person name="Wright R.J."/>
            <person name="Zaki E.A."/>
            <person name="Zhang T."/>
            <person name="Dennis E.S."/>
            <person name="Mayer K.F."/>
            <person name="Peterson D.G."/>
            <person name="Rokhsar D.S."/>
            <person name="Wang X."/>
            <person name="Schmutz J."/>
        </authorList>
    </citation>
    <scope>NUCLEOTIDE SEQUENCE [LARGE SCALE GENOMIC DNA]</scope>
</reference>